<name>A0A374P1A1_9FIRM</name>
<evidence type="ECO:0000256" key="5">
    <source>
        <dbReference type="ARBA" id="ARBA00022989"/>
    </source>
</evidence>
<dbReference type="SUPFAM" id="SSF161098">
    <property type="entry name" value="MetI-like"/>
    <property type="match status" value="1"/>
</dbReference>
<evidence type="ECO:0000256" key="1">
    <source>
        <dbReference type="ARBA" id="ARBA00004651"/>
    </source>
</evidence>
<feature type="transmembrane region" description="Helical" evidence="7">
    <location>
        <begin position="281"/>
        <end position="299"/>
    </location>
</feature>
<organism evidence="9 10">
    <name type="scientific">Hungatella hathewayi</name>
    <dbReference type="NCBI Taxonomy" id="154046"/>
    <lineage>
        <taxon>Bacteria</taxon>
        <taxon>Bacillati</taxon>
        <taxon>Bacillota</taxon>
        <taxon>Clostridia</taxon>
        <taxon>Lachnospirales</taxon>
        <taxon>Lachnospiraceae</taxon>
        <taxon>Hungatella</taxon>
    </lineage>
</organism>
<reference evidence="9 10" key="1">
    <citation type="submission" date="2018-08" db="EMBL/GenBank/DDBJ databases">
        <title>A genome reference for cultivated species of the human gut microbiota.</title>
        <authorList>
            <person name="Zou Y."/>
            <person name="Xue W."/>
            <person name="Luo G."/>
        </authorList>
    </citation>
    <scope>NUCLEOTIDE SEQUENCE [LARGE SCALE GENOMIC DNA]</scope>
    <source>
        <strain evidence="9 10">TM09-12</strain>
    </source>
</reference>
<evidence type="ECO:0000256" key="3">
    <source>
        <dbReference type="ARBA" id="ARBA00022475"/>
    </source>
</evidence>
<dbReference type="GO" id="GO:0055085">
    <property type="term" value="P:transmembrane transport"/>
    <property type="evidence" value="ECO:0007669"/>
    <property type="project" value="InterPro"/>
</dbReference>
<keyword evidence="4 7" id="KW-0812">Transmembrane</keyword>
<dbReference type="Gene3D" id="1.10.3720.10">
    <property type="entry name" value="MetI-like"/>
    <property type="match status" value="1"/>
</dbReference>
<dbReference type="InterPro" id="IPR035906">
    <property type="entry name" value="MetI-like_sf"/>
</dbReference>
<keyword evidence="2 7" id="KW-0813">Transport</keyword>
<evidence type="ECO:0000256" key="4">
    <source>
        <dbReference type="ARBA" id="ARBA00022692"/>
    </source>
</evidence>
<gene>
    <name evidence="9" type="ORF">DXD79_24355</name>
</gene>
<comment type="caution">
    <text evidence="9">The sequence shown here is derived from an EMBL/GenBank/DDBJ whole genome shotgun (WGS) entry which is preliminary data.</text>
</comment>
<sequence>MNKGKSGTSAPHIAIRQEIKNCGMLWAILIPGLLVLVLFKIAPLFGLVIAFEKYSTFKGVFESEWVGFANFKQILSDPYTWKVVKNTILLAFWTLVVSFPIPIIFALLLNEMKGHRLKKMVQSISFFPYFISVAVAVSILTSFTSPSDGILNLLLNKFGIDSIHFMAESGWFRPLYVFLHVWQNFGYAAIVYISAMTSIDPGLYEAASIDGAGRFNRILHITMPALIPIIVTMFIVNLGSILSVDINKVLLMQNPSTYETSDVLQTYVYRMAFGSTGFPQYSLGTALSLIQSLIAFALVMTTNWISNKVADTGAF</sequence>
<dbReference type="InterPro" id="IPR050809">
    <property type="entry name" value="UgpAE/MalFG_permease"/>
</dbReference>
<evidence type="ECO:0000256" key="7">
    <source>
        <dbReference type="RuleBase" id="RU363032"/>
    </source>
</evidence>
<dbReference type="AlphaFoldDB" id="A0A374P1A1"/>
<dbReference type="GO" id="GO:0005886">
    <property type="term" value="C:plasma membrane"/>
    <property type="evidence" value="ECO:0007669"/>
    <property type="project" value="UniProtKB-SubCell"/>
</dbReference>
<dbReference type="CDD" id="cd06261">
    <property type="entry name" value="TM_PBP2"/>
    <property type="match status" value="1"/>
</dbReference>
<feature type="transmembrane region" description="Helical" evidence="7">
    <location>
        <begin position="121"/>
        <end position="143"/>
    </location>
</feature>
<dbReference type="EMBL" id="QSON01000014">
    <property type="protein sequence ID" value="RGI99192.1"/>
    <property type="molecule type" value="Genomic_DNA"/>
</dbReference>
<dbReference type="Proteomes" id="UP000263014">
    <property type="component" value="Unassembled WGS sequence"/>
</dbReference>
<accession>A0A374P1A1</accession>
<keyword evidence="6 7" id="KW-0472">Membrane</keyword>
<dbReference type="RefSeq" id="WP_117631378.1">
    <property type="nucleotide sequence ID" value="NZ_QSON01000014.1"/>
</dbReference>
<comment type="similarity">
    <text evidence="7">Belongs to the binding-protein-dependent transport system permease family.</text>
</comment>
<proteinExistence type="inferred from homology"/>
<evidence type="ECO:0000313" key="10">
    <source>
        <dbReference type="Proteomes" id="UP000263014"/>
    </source>
</evidence>
<protein>
    <submittedName>
        <fullName evidence="9">Sugar ABC transporter permease</fullName>
    </submittedName>
</protein>
<comment type="subcellular location">
    <subcellularLocation>
        <location evidence="1 7">Cell membrane</location>
        <topology evidence="1 7">Multi-pass membrane protein</topology>
    </subcellularLocation>
</comment>
<dbReference type="PROSITE" id="PS50928">
    <property type="entry name" value="ABC_TM1"/>
    <property type="match status" value="1"/>
</dbReference>
<evidence type="ECO:0000256" key="2">
    <source>
        <dbReference type="ARBA" id="ARBA00022448"/>
    </source>
</evidence>
<feature type="domain" description="ABC transmembrane type-1" evidence="8">
    <location>
        <begin position="84"/>
        <end position="302"/>
    </location>
</feature>
<keyword evidence="5 7" id="KW-1133">Transmembrane helix</keyword>
<feature type="transmembrane region" description="Helical" evidence="7">
    <location>
        <begin position="25"/>
        <end position="51"/>
    </location>
</feature>
<evidence type="ECO:0000313" key="9">
    <source>
        <dbReference type="EMBL" id="RGI99192.1"/>
    </source>
</evidence>
<evidence type="ECO:0000256" key="6">
    <source>
        <dbReference type="ARBA" id="ARBA00023136"/>
    </source>
</evidence>
<evidence type="ECO:0000259" key="8">
    <source>
        <dbReference type="PROSITE" id="PS50928"/>
    </source>
</evidence>
<keyword evidence="3" id="KW-1003">Cell membrane</keyword>
<dbReference type="PANTHER" id="PTHR43227">
    <property type="entry name" value="BLL4140 PROTEIN"/>
    <property type="match status" value="1"/>
</dbReference>
<feature type="transmembrane region" description="Helical" evidence="7">
    <location>
        <begin position="175"/>
        <end position="197"/>
    </location>
</feature>
<feature type="transmembrane region" description="Helical" evidence="7">
    <location>
        <begin position="218"/>
        <end position="242"/>
    </location>
</feature>
<feature type="transmembrane region" description="Helical" evidence="7">
    <location>
        <begin position="88"/>
        <end position="109"/>
    </location>
</feature>
<dbReference type="Pfam" id="PF00528">
    <property type="entry name" value="BPD_transp_1"/>
    <property type="match status" value="1"/>
</dbReference>
<dbReference type="PANTHER" id="PTHR43227:SF11">
    <property type="entry name" value="BLL4140 PROTEIN"/>
    <property type="match status" value="1"/>
</dbReference>
<dbReference type="InterPro" id="IPR000515">
    <property type="entry name" value="MetI-like"/>
</dbReference>